<feature type="domain" description="Bacterial toxin 44" evidence="2">
    <location>
        <begin position="212"/>
        <end position="319"/>
    </location>
</feature>
<evidence type="ECO:0000259" key="2">
    <source>
        <dbReference type="Pfam" id="PF15607"/>
    </source>
</evidence>
<evidence type="ECO:0000256" key="1">
    <source>
        <dbReference type="SAM" id="MobiDB-lite"/>
    </source>
</evidence>
<feature type="compositionally biased region" description="Low complexity" evidence="1">
    <location>
        <begin position="104"/>
        <end position="135"/>
    </location>
</feature>
<dbReference type="Pfam" id="PF05488">
    <property type="entry name" value="PAAR_motif"/>
    <property type="match status" value="1"/>
</dbReference>
<dbReference type="InterPro" id="IPR008727">
    <property type="entry name" value="PAAR_motif"/>
</dbReference>
<dbReference type="EMBL" id="POUR01000001">
    <property type="protein sequence ID" value="PNF69762.1"/>
    <property type="molecule type" value="Genomic_DNA"/>
</dbReference>
<evidence type="ECO:0000313" key="4">
    <source>
        <dbReference type="Proteomes" id="UP000236063"/>
    </source>
</evidence>
<feature type="region of interest" description="Disordered" evidence="1">
    <location>
        <begin position="92"/>
        <end position="143"/>
    </location>
</feature>
<dbReference type="InterPro" id="IPR028946">
    <property type="entry name" value="Ntox44"/>
</dbReference>
<dbReference type="CDD" id="cd14744">
    <property type="entry name" value="PAAR_CT_2"/>
    <property type="match status" value="1"/>
</dbReference>
<reference evidence="3 4" key="1">
    <citation type="submission" date="2018-01" db="EMBL/GenBank/DDBJ databases">
        <title>Multi-drug resistant Enterobacter species isolated from the International Space Station and comparative genomic analyses with human pathogenic strains.</title>
        <authorList>
            <person name="Singh N.K."/>
            <person name="Bezdan D."/>
            <person name="McIntyre A."/>
            <person name="Sielaff A.C."/>
            <person name="Wheeler K."/>
            <person name="Mason C."/>
            <person name="Venkateswaran K."/>
        </authorList>
    </citation>
    <scope>NUCLEOTIDE SEQUENCE [LARGE SCALE GENOMIC DNA]</scope>
    <source>
        <strain evidence="3 4">IF2SW-P2</strain>
    </source>
</reference>
<dbReference type="RefSeq" id="WP_069733464.1">
    <property type="nucleotide sequence ID" value="NZ_JABWOU010000002.1"/>
</dbReference>
<dbReference type="Pfam" id="PF15607">
    <property type="entry name" value="Ntox44"/>
    <property type="match status" value="1"/>
</dbReference>
<dbReference type="Proteomes" id="UP000236063">
    <property type="component" value="Unassembled WGS sequence"/>
</dbReference>
<protein>
    <recommendedName>
        <fullName evidence="2">Bacterial toxin 44 domain-containing protein</fullName>
    </recommendedName>
</protein>
<accession>A0ABX4VNC7</accession>
<comment type="caution">
    <text evidence="3">The sequence shown here is derived from an EMBL/GenBank/DDBJ whole genome shotgun (WGS) entry which is preliminary data.</text>
</comment>
<proteinExistence type="predicted"/>
<keyword evidence="4" id="KW-1185">Reference proteome</keyword>
<sequence>MPTKGFYLVQGDKTTCGGRIITGAEDHTLFGKPVAREQDGVTCGKFIGIYKVAGGIDNDIIHGRRMAGTLDSYSTCPCKAKFIPSMMNDTYEKSGGSANSAGETMAATATAPSSASSLATSPATTPPVTTTGQSSDLKSKPHCQHTDGAIKVADYILKEIKTNVRSQTAETIRYFIDEDTLKQRRAEWNKLPFYAKLSPYPNPDLPAAMAVWYQTVKTGSIWDHKPIIRDRFSSVAVARPLPRKGKPSRSYYHKFKQHDYFYDVWSNIHYGYVGLSVGFSESLLLKGSTWEQNMTPGAVGDDTIDDVTSMKIGFALFHQYGKYADNLTVDNILEALEKTPDVLLPHSREKHWCWNTDNPEKIEV</sequence>
<gene>
    <name evidence="3" type="ORF">C1167_18215</name>
</gene>
<name>A0ABX4VNC7_9ENTR</name>
<evidence type="ECO:0000313" key="3">
    <source>
        <dbReference type="EMBL" id="PNF69762.1"/>
    </source>
</evidence>
<organism evidence="3 4">
    <name type="scientific">Enterobacter bugandensis</name>
    <dbReference type="NCBI Taxonomy" id="881260"/>
    <lineage>
        <taxon>Bacteria</taxon>
        <taxon>Pseudomonadati</taxon>
        <taxon>Pseudomonadota</taxon>
        <taxon>Gammaproteobacteria</taxon>
        <taxon>Enterobacterales</taxon>
        <taxon>Enterobacteriaceae</taxon>
        <taxon>Enterobacter</taxon>
    </lineage>
</organism>